<comment type="function">
    <text evidence="6">Component of the commander complex that is essential for endosomal recycling of transmembrane cargos; the commander complex is composed of the Csubcomplex and the retriever subcomplex. Component of the retriever complex, which is a heterotrimeric complex related to retromer cargo-selective complex (CSC) and essential for retromer-independent retrieval and recycling of numerous cargos. Component of the retromer cargo-selective complex (CSC). The CSC is believed to be the core functional component of retromer or respective retromer complex variants acting to prevent missorting of selected transmembrane cargo proteins into the lysosomal degradation pathway. In the endosomes, retriever complex drives the retrieval and recycling of NxxY-motif-containing cargo proteins by coupling to snx17, a cargo essential for the homeostatic maintenance of numerous cell surface proteins associated with processes that include cell migration, cell adhesion, nutrient supply and cell signaling. The recruitment of the retriever complex to the endosomal membrane involves Cand WASH complexes.</text>
</comment>
<dbReference type="PANTHER" id="PTHR11124">
    <property type="entry name" value="VACUOLAR SORTING PROTEIN VPS29"/>
    <property type="match status" value="1"/>
</dbReference>
<keyword evidence="3 6" id="KW-0813">Transport</keyword>
<dbReference type="OrthoDB" id="10258130at2759"/>
<evidence type="ECO:0000259" key="7">
    <source>
        <dbReference type="Pfam" id="PF12850"/>
    </source>
</evidence>
<proteinExistence type="inferred from homology"/>
<comment type="similarity">
    <text evidence="1 6">Belongs to the VPS29 family.</text>
</comment>
<dbReference type="NCBIfam" id="TIGR00040">
    <property type="entry name" value="yfcE"/>
    <property type="match status" value="1"/>
</dbReference>
<keyword evidence="9" id="KW-1185">Reference proteome</keyword>
<evidence type="ECO:0000256" key="1">
    <source>
        <dbReference type="ARBA" id="ARBA00005945"/>
    </source>
</evidence>
<evidence type="ECO:0000256" key="2">
    <source>
        <dbReference type="ARBA" id="ARBA00017767"/>
    </source>
</evidence>
<dbReference type="InterPro" id="IPR028661">
    <property type="entry name" value="Vps29"/>
</dbReference>
<evidence type="ECO:0000313" key="8">
    <source>
        <dbReference type="EMBL" id="VEL23979.1"/>
    </source>
</evidence>
<dbReference type="InterPro" id="IPR000979">
    <property type="entry name" value="Phosphodiesterase_MJ0936/Vps29"/>
</dbReference>
<dbReference type="Gene3D" id="3.60.21.10">
    <property type="match status" value="1"/>
</dbReference>
<sequence>MKKIFLVLVIGDFHIPDRKHSLHPTFKNLLAPGKIKHILCTGNLTSRSVYDYLRIICCDGLDFPETKVMTVGKFKIGLTHGHQIIPWGDRDSLAIFQRQLDVDILIYGHTHRFETFEHDGNFFINPGSATGASSALERQAYFYTYFSSHRPSFVLLDIQDSVIELYVYRLFGSEHKVERIEFRSSYE</sequence>
<organism evidence="8 9">
    <name type="scientific">Protopolystoma xenopodis</name>
    <dbReference type="NCBI Taxonomy" id="117903"/>
    <lineage>
        <taxon>Eukaryota</taxon>
        <taxon>Metazoa</taxon>
        <taxon>Spiralia</taxon>
        <taxon>Lophotrochozoa</taxon>
        <taxon>Platyhelminthes</taxon>
        <taxon>Monogenea</taxon>
        <taxon>Polyopisthocotylea</taxon>
        <taxon>Polystomatidea</taxon>
        <taxon>Polystomatidae</taxon>
        <taxon>Protopolystoma</taxon>
    </lineage>
</organism>
<accession>A0A3S5BY35</accession>
<dbReference type="SUPFAM" id="SSF56300">
    <property type="entry name" value="Metallo-dependent phosphatases"/>
    <property type="match status" value="1"/>
</dbReference>
<gene>
    <name evidence="8" type="ORF">PXEA_LOCUS17419</name>
</gene>
<evidence type="ECO:0000256" key="5">
    <source>
        <dbReference type="ARBA" id="ARBA00031913"/>
    </source>
</evidence>
<evidence type="ECO:0000256" key="6">
    <source>
        <dbReference type="RuleBase" id="RU362040"/>
    </source>
</evidence>
<dbReference type="GO" id="GO:0030904">
    <property type="term" value="C:retromer complex"/>
    <property type="evidence" value="ECO:0007669"/>
    <property type="project" value="InterPro"/>
</dbReference>
<feature type="domain" description="Calcineurin-like phosphoesterase" evidence="7">
    <location>
        <begin position="7"/>
        <end position="138"/>
    </location>
</feature>
<dbReference type="GO" id="GO:0015031">
    <property type="term" value="P:protein transport"/>
    <property type="evidence" value="ECO:0007669"/>
    <property type="project" value="UniProtKB-KW"/>
</dbReference>
<dbReference type="GO" id="GO:0042147">
    <property type="term" value="P:retrograde transport, endosome to Golgi"/>
    <property type="evidence" value="ECO:0007669"/>
    <property type="project" value="InterPro"/>
</dbReference>
<dbReference type="AlphaFoldDB" id="A0A3S5BY35"/>
<dbReference type="CDD" id="cd07394">
    <property type="entry name" value="MPP_Vps29"/>
    <property type="match status" value="1"/>
</dbReference>
<comment type="caution">
    <text evidence="8">The sequence shown here is derived from an EMBL/GenBank/DDBJ whole genome shotgun (WGS) entry which is preliminary data.</text>
</comment>
<dbReference type="Pfam" id="PF12850">
    <property type="entry name" value="Metallophos_2"/>
    <property type="match status" value="1"/>
</dbReference>
<keyword evidence="4 6" id="KW-0653">Protein transport</keyword>
<protein>
    <recommendedName>
        <fullName evidence="2 6">Vacuolar protein sorting-associated protein 29</fullName>
    </recommendedName>
    <alternativeName>
        <fullName evidence="5 6">Vesicle protein sorting 29</fullName>
    </alternativeName>
</protein>
<dbReference type="EMBL" id="CAAALY010065103">
    <property type="protein sequence ID" value="VEL23979.1"/>
    <property type="molecule type" value="Genomic_DNA"/>
</dbReference>
<dbReference type="GO" id="GO:0005829">
    <property type="term" value="C:cytosol"/>
    <property type="evidence" value="ECO:0007669"/>
    <property type="project" value="GOC"/>
</dbReference>
<name>A0A3S5BY35_9PLAT</name>
<reference evidence="8" key="1">
    <citation type="submission" date="2018-11" db="EMBL/GenBank/DDBJ databases">
        <authorList>
            <consortium name="Pathogen Informatics"/>
        </authorList>
    </citation>
    <scope>NUCLEOTIDE SEQUENCE</scope>
</reference>
<evidence type="ECO:0000256" key="4">
    <source>
        <dbReference type="ARBA" id="ARBA00022927"/>
    </source>
</evidence>
<evidence type="ECO:0000256" key="3">
    <source>
        <dbReference type="ARBA" id="ARBA00022448"/>
    </source>
</evidence>
<dbReference type="Proteomes" id="UP000784294">
    <property type="component" value="Unassembled WGS sequence"/>
</dbReference>
<evidence type="ECO:0000313" key="9">
    <source>
        <dbReference type="Proteomes" id="UP000784294"/>
    </source>
</evidence>
<dbReference type="InterPro" id="IPR024654">
    <property type="entry name" value="Calcineurin-like_PHP_lpxH"/>
</dbReference>
<dbReference type="InterPro" id="IPR029052">
    <property type="entry name" value="Metallo-depent_PP-like"/>
</dbReference>
<dbReference type="FunFam" id="3.60.21.10:FF:000015">
    <property type="entry name" value="Vacuolar protein sorting-associated protein 29"/>
    <property type="match status" value="1"/>
</dbReference>
<dbReference type="GO" id="GO:0031410">
    <property type="term" value="C:cytoplasmic vesicle"/>
    <property type="evidence" value="ECO:0007669"/>
    <property type="project" value="UniProtKB-ARBA"/>
</dbReference>